<dbReference type="InterPro" id="IPR014757">
    <property type="entry name" value="Tscrpt_reg_IclR_C"/>
</dbReference>
<dbReference type="RefSeq" id="WP_076978846.1">
    <property type="nucleotide sequence ID" value="NZ_CP019124.1"/>
</dbReference>
<gene>
    <name evidence="5" type="ORF">BV394_02995</name>
</gene>
<organism evidence="5 6">
    <name type="scientific">Brevirhabdus pacifica</name>
    <dbReference type="NCBI Taxonomy" id="1267768"/>
    <lineage>
        <taxon>Bacteria</taxon>
        <taxon>Pseudomonadati</taxon>
        <taxon>Pseudomonadota</taxon>
        <taxon>Alphaproteobacteria</taxon>
        <taxon>Rhodobacterales</taxon>
        <taxon>Paracoccaceae</taxon>
        <taxon>Brevirhabdus</taxon>
    </lineage>
</organism>
<keyword evidence="3" id="KW-0804">Transcription</keyword>
<dbReference type="InterPro" id="IPR050707">
    <property type="entry name" value="HTH_MetabolicPath_Reg"/>
</dbReference>
<feature type="compositionally biased region" description="Basic and acidic residues" evidence="4">
    <location>
        <begin position="1"/>
        <end position="11"/>
    </location>
</feature>
<name>A0A1U7DG03_9RHOB</name>
<dbReference type="AlphaFoldDB" id="A0A1U7DG03"/>
<reference evidence="5 6" key="1">
    <citation type="submission" date="2017-01" db="EMBL/GenBank/DDBJ databases">
        <title>Genomic analysis of Xuhuaishuia manganoxidans DY6-4.</title>
        <authorList>
            <person name="Wang X."/>
        </authorList>
    </citation>
    <scope>NUCLEOTIDE SEQUENCE [LARGE SCALE GENOMIC DNA]</scope>
    <source>
        <strain evidence="5 6">DY6-4</strain>
    </source>
</reference>
<dbReference type="InterPro" id="IPR054844">
    <property type="entry name" value="TransRegBhcR"/>
</dbReference>
<dbReference type="Gene3D" id="3.30.450.40">
    <property type="match status" value="1"/>
</dbReference>
<dbReference type="GO" id="GO:0003677">
    <property type="term" value="F:DNA binding"/>
    <property type="evidence" value="ECO:0007669"/>
    <property type="project" value="UniProtKB-KW"/>
</dbReference>
<dbReference type="InterPro" id="IPR005471">
    <property type="entry name" value="Tscrpt_reg_IclR_N"/>
</dbReference>
<dbReference type="SUPFAM" id="SSF46785">
    <property type="entry name" value="Winged helix' DNA-binding domain"/>
    <property type="match status" value="1"/>
</dbReference>
<evidence type="ECO:0000256" key="1">
    <source>
        <dbReference type="ARBA" id="ARBA00023015"/>
    </source>
</evidence>
<accession>A0A1U7DG03</accession>
<keyword evidence="2" id="KW-0238">DNA-binding</keyword>
<dbReference type="InterPro" id="IPR029016">
    <property type="entry name" value="GAF-like_dom_sf"/>
</dbReference>
<feature type="region of interest" description="Disordered" evidence="4">
    <location>
        <begin position="1"/>
        <end position="24"/>
    </location>
</feature>
<dbReference type="EMBL" id="CP019124">
    <property type="protein sequence ID" value="APX88823.1"/>
    <property type="molecule type" value="Genomic_DNA"/>
</dbReference>
<dbReference type="STRING" id="1267768.BV394_02995"/>
<dbReference type="Pfam" id="PF01614">
    <property type="entry name" value="IclR_C"/>
    <property type="match status" value="1"/>
</dbReference>
<dbReference type="Pfam" id="PF09339">
    <property type="entry name" value="HTH_IclR"/>
    <property type="match status" value="1"/>
</dbReference>
<dbReference type="OrthoDB" id="9807558at2"/>
<evidence type="ECO:0000313" key="6">
    <source>
        <dbReference type="Proteomes" id="UP000187266"/>
    </source>
</evidence>
<protein>
    <submittedName>
        <fullName evidence="5">IclR family transcriptional regulator</fullName>
    </submittedName>
</protein>
<dbReference type="Proteomes" id="UP000187266">
    <property type="component" value="Chromosome"/>
</dbReference>
<evidence type="ECO:0000256" key="4">
    <source>
        <dbReference type="SAM" id="MobiDB-lite"/>
    </source>
</evidence>
<keyword evidence="6" id="KW-1185">Reference proteome</keyword>
<dbReference type="PROSITE" id="PS51078">
    <property type="entry name" value="ICLR_ED"/>
    <property type="match status" value="1"/>
</dbReference>
<dbReference type="PANTHER" id="PTHR30136:SF24">
    <property type="entry name" value="HTH-TYPE TRANSCRIPTIONAL REPRESSOR ALLR"/>
    <property type="match status" value="1"/>
</dbReference>
<dbReference type="GO" id="GO:0045892">
    <property type="term" value="P:negative regulation of DNA-templated transcription"/>
    <property type="evidence" value="ECO:0007669"/>
    <property type="project" value="TreeGrafter"/>
</dbReference>
<proteinExistence type="predicted"/>
<sequence length="283" mass="30377">MANEHTRDAARPRGRPKAFNDATPQNTIKSLDRALHVLAELARMENATLTGLAQELSESPATVYRVLTTFQGHGIVDIDEAAQTWHVGPNAFLIGSGFLRRTSLIERSRPVLRKLMEATGETANLGIENDGEVLFVSQVETHASIRAFFPPGTKSPAHASGIGKALLAHFPKDRLDRVLSRELQGFTPHTLTRPEALLSDLEAIRARGYSVDNEERNEGMRCIAAPIRNTYGETIAGISVSGPTSRVGPDQVEALALSVREAAEEVSASLGAKASLPTAGKAG</sequence>
<evidence type="ECO:0000256" key="2">
    <source>
        <dbReference type="ARBA" id="ARBA00023125"/>
    </source>
</evidence>
<dbReference type="PROSITE" id="PS51077">
    <property type="entry name" value="HTH_ICLR"/>
    <property type="match status" value="1"/>
</dbReference>
<dbReference type="GO" id="GO:0003700">
    <property type="term" value="F:DNA-binding transcription factor activity"/>
    <property type="evidence" value="ECO:0007669"/>
    <property type="project" value="TreeGrafter"/>
</dbReference>
<dbReference type="SUPFAM" id="SSF55781">
    <property type="entry name" value="GAF domain-like"/>
    <property type="match status" value="1"/>
</dbReference>
<accession>A0A2M9DFT2</accession>
<evidence type="ECO:0000313" key="5">
    <source>
        <dbReference type="EMBL" id="APX88823.1"/>
    </source>
</evidence>
<keyword evidence="1" id="KW-0805">Transcription regulation</keyword>
<dbReference type="NCBIfam" id="NF045644">
    <property type="entry name" value="TransRegBhcR"/>
    <property type="match status" value="1"/>
</dbReference>
<dbReference type="SMART" id="SM00346">
    <property type="entry name" value="HTH_ICLR"/>
    <property type="match status" value="1"/>
</dbReference>
<dbReference type="Gene3D" id="1.10.10.10">
    <property type="entry name" value="Winged helix-like DNA-binding domain superfamily/Winged helix DNA-binding domain"/>
    <property type="match status" value="1"/>
</dbReference>
<dbReference type="InterPro" id="IPR036390">
    <property type="entry name" value="WH_DNA-bd_sf"/>
</dbReference>
<evidence type="ECO:0000256" key="3">
    <source>
        <dbReference type="ARBA" id="ARBA00023163"/>
    </source>
</evidence>
<dbReference type="InterPro" id="IPR036388">
    <property type="entry name" value="WH-like_DNA-bd_sf"/>
</dbReference>
<dbReference type="PANTHER" id="PTHR30136">
    <property type="entry name" value="HELIX-TURN-HELIX TRANSCRIPTIONAL REGULATOR, ICLR FAMILY"/>
    <property type="match status" value="1"/>
</dbReference>